<keyword evidence="3" id="KW-1185">Reference proteome</keyword>
<dbReference type="EMBL" id="BGPR01004424">
    <property type="protein sequence ID" value="GBM99525.1"/>
    <property type="molecule type" value="Genomic_DNA"/>
</dbReference>
<accession>A0A4Y2KCR3</accession>
<reference evidence="2 3" key="1">
    <citation type="journal article" date="2019" name="Sci. Rep.">
        <title>Orb-weaving spider Araneus ventricosus genome elucidates the spidroin gene catalogue.</title>
        <authorList>
            <person name="Kono N."/>
            <person name="Nakamura H."/>
            <person name="Ohtoshi R."/>
            <person name="Moran D.A.P."/>
            <person name="Shinohara A."/>
            <person name="Yoshida Y."/>
            <person name="Fujiwara M."/>
            <person name="Mori M."/>
            <person name="Tomita M."/>
            <person name="Arakawa K."/>
        </authorList>
    </citation>
    <scope>NUCLEOTIDE SEQUENCE [LARGE SCALE GENOMIC DNA]</scope>
</reference>
<proteinExistence type="predicted"/>
<evidence type="ECO:0000313" key="3">
    <source>
        <dbReference type="Proteomes" id="UP000499080"/>
    </source>
</evidence>
<feature type="compositionally biased region" description="Basic and acidic residues" evidence="1">
    <location>
        <begin position="104"/>
        <end position="126"/>
    </location>
</feature>
<feature type="region of interest" description="Disordered" evidence="1">
    <location>
        <begin position="100"/>
        <end position="126"/>
    </location>
</feature>
<evidence type="ECO:0000256" key="1">
    <source>
        <dbReference type="SAM" id="MobiDB-lite"/>
    </source>
</evidence>
<organism evidence="2 3">
    <name type="scientific">Araneus ventricosus</name>
    <name type="common">Orbweaver spider</name>
    <name type="synonym">Epeira ventricosa</name>
    <dbReference type="NCBI Taxonomy" id="182803"/>
    <lineage>
        <taxon>Eukaryota</taxon>
        <taxon>Metazoa</taxon>
        <taxon>Ecdysozoa</taxon>
        <taxon>Arthropoda</taxon>
        <taxon>Chelicerata</taxon>
        <taxon>Arachnida</taxon>
        <taxon>Araneae</taxon>
        <taxon>Araneomorphae</taxon>
        <taxon>Entelegynae</taxon>
        <taxon>Araneoidea</taxon>
        <taxon>Araneidae</taxon>
        <taxon>Araneus</taxon>
    </lineage>
</organism>
<comment type="caution">
    <text evidence="2">The sequence shown here is derived from an EMBL/GenBank/DDBJ whole genome shotgun (WGS) entry which is preliminary data.</text>
</comment>
<sequence>MQTQSIAVKFVPSLLIGDQNMNRVAIGQDCLGRSKADQNFETYAIRVHYSPYLILRTFFRPQIEIHHYKSTKKTIEESEKIRHEPYVRSHKMIFRSYSRNGRHVRSDAQIEDKSISKETSLRKRYP</sequence>
<evidence type="ECO:0000313" key="2">
    <source>
        <dbReference type="EMBL" id="GBM99525.1"/>
    </source>
</evidence>
<gene>
    <name evidence="2" type="ORF">AVEN_235970_1</name>
</gene>
<protein>
    <submittedName>
        <fullName evidence="2">Uncharacterized protein</fullName>
    </submittedName>
</protein>
<dbReference type="Proteomes" id="UP000499080">
    <property type="component" value="Unassembled WGS sequence"/>
</dbReference>
<dbReference type="AlphaFoldDB" id="A0A4Y2KCR3"/>
<name>A0A4Y2KCR3_ARAVE</name>